<dbReference type="Gene3D" id="3.90.180.10">
    <property type="entry name" value="Medium-chain alcohol dehydrogenases, catalytic domain"/>
    <property type="match status" value="1"/>
</dbReference>
<evidence type="ECO:0000313" key="4">
    <source>
        <dbReference type="Proteomes" id="UP000238312"/>
    </source>
</evidence>
<dbReference type="EMBL" id="PVNG01000004">
    <property type="protein sequence ID" value="PRX67689.1"/>
    <property type="molecule type" value="Genomic_DNA"/>
</dbReference>
<dbReference type="InterPro" id="IPR013154">
    <property type="entry name" value="ADH-like_N"/>
</dbReference>
<dbReference type="InterPro" id="IPR020843">
    <property type="entry name" value="ER"/>
</dbReference>
<dbReference type="AlphaFoldDB" id="A0A2T0N5N3"/>
<comment type="caution">
    <text evidence="3">The sequence shown here is derived from an EMBL/GenBank/DDBJ whole genome shotgun (WGS) entry which is preliminary data.</text>
</comment>
<dbReference type="Pfam" id="PF00107">
    <property type="entry name" value="ADH_zinc_N"/>
    <property type="match status" value="1"/>
</dbReference>
<evidence type="ECO:0000313" key="3">
    <source>
        <dbReference type="EMBL" id="PRX67689.1"/>
    </source>
</evidence>
<dbReference type="GO" id="GO:0016491">
    <property type="term" value="F:oxidoreductase activity"/>
    <property type="evidence" value="ECO:0007669"/>
    <property type="project" value="InterPro"/>
</dbReference>
<dbReference type="SUPFAM" id="SSF51735">
    <property type="entry name" value="NAD(P)-binding Rossmann-fold domains"/>
    <property type="match status" value="1"/>
</dbReference>
<dbReference type="InterPro" id="IPR051603">
    <property type="entry name" value="Zinc-ADH_QOR/CCCR"/>
</dbReference>
<dbReference type="SMART" id="SM00829">
    <property type="entry name" value="PKS_ER"/>
    <property type="match status" value="1"/>
</dbReference>
<dbReference type="InterPro" id="IPR036291">
    <property type="entry name" value="NAD(P)-bd_dom_sf"/>
</dbReference>
<dbReference type="InterPro" id="IPR011032">
    <property type="entry name" value="GroES-like_sf"/>
</dbReference>
<dbReference type="PANTHER" id="PTHR44154:SF1">
    <property type="entry name" value="QUINONE OXIDOREDUCTASE"/>
    <property type="match status" value="1"/>
</dbReference>
<dbReference type="Proteomes" id="UP000238312">
    <property type="component" value="Unassembled WGS sequence"/>
</dbReference>
<name>A0A2T0N5N3_9ACTN</name>
<evidence type="ECO:0000259" key="2">
    <source>
        <dbReference type="SMART" id="SM00829"/>
    </source>
</evidence>
<accession>A0A2T0N5N3</accession>
<organism evidence="3 4">
    <name type="scientific">Nonomuraea fuscirosea</name>
    <dbReference type="NCBI Taxonomy" id="1291556"/>
    <lineage>
        <taxon>Bacteria</taxon>
        <taxon>Bacillati</taxon>
        <taxon>Actinomycetota</taxon>
        <taxon>Actinomycetes</taxon>
        <taxon>Streptosporangiales</taxon>
        <taxon>Streptosporangiaceae</taxon>
        <taxon>Nonomuraea</taxon>
    </lineage>
</organism>
<dbReference type="SUPFAM" id="SSF50129">
    <property type="entry name" value="GroES-like"/>
    <property type="match status" value="1"/>
</dbReference>
<dbReference type="CDD" id="cd08253">
    <property type="entry name" value="zeta_crystallin"/>
    <property type="match status" value="1"/>
</dbReference>
<dbReference type="InterPro" id="IPR013149">
    <property type="entry name" value="ADH-like_C"/>
</dbReference>
<dbReference type="PANTHER" id="PTHR44154">
    <property type="entry name" value="QUINONE OXIDOREDUCTASE"/>
    <property type="match status" value="1"/>
</dbReference>
<evidence type="ECO:0000256" key="1">
    <source>
        <dbReference type="ARBA" id="ARBA00022857"/>
    </source>
</evidence>
<dbReference type="Gene3D" id="3.40.50.720">
    <property type="entry name" value="NAD(P)-binding Rossmann-like Domain"/>
    <property type="match status" value="1"/>
</dbReference>
<proteinExistence type="predicted"/>
<dbReference type="Pfam" id="PF08240">
    <property type="entry name" value="ADH_N"/>
    <property type="match status" value="1"/>
</dbReference>
<sequence>MENVPAVMTAAYITGLGPADRITIGELPVPAPGPTDVLVRTEALAVNQVDTFVRSGAYRTHTPFPFVIGRDLVGTVAAHGAGVAGFRAGERVWCNSLGHDGRQGSFAQYAVVPADRLYRLPPDVPPDLAVSTLHTAATACVGLFREGGLRAGRTVLVNGAAGGVGSAVVQVAVAAGAKVVATASARDAEWCLALGASAVVDYRDPHLAERVRDAAPDGVDLVWDNSGVNDLESTLPLLVQGGRVLVMAGLRSRPVLPAGDLYPRDLSIRGFAISNASIADLRSAATTINALLAEGRLRVRIGARLPLSDAAEAHRLLEDHRPDRVRGRVVVLP</sequence>
<feature type="domain" description="Enoyl reductase (ER)" evidence="2">
    <location>
        <begin position="17"/>
        <end position="331"/>
    </location>
</feature>
<gene>
    <name evidence="3" type="ORF">B0I32_104446</name>
</gene>
<protein>
    <submittedName>
        <fullName evidence="3">NADPH:quinone reductase-like Zn-dependent oxidoreductase</fullName>
    </submittedName>
</protein>
<keyword evidence="1" id="KW-0521">NADP</keyword>
<keyword evidence="4" id="KW-1185">Reference proteome</keyword>
<reference evidence="3 4" key="1">
    <citation type="submission" date="2018-03" db="EMBL/GenBank/DDBJ databases">
        <title>Genomic Encyclopedia of Type Strains, Phase III (KMG-III): the genomes of soil and plant-associated and newly described type strains.</title>
        <authorList>
            <person name="Whitman W."/>
        </authorList>
    </citation>
    <scope>NUCLEOTIDE SEQUENCE [LARGE SCALE GENOMIC DNA]</scope>
    <source>
        <strain evidence="3 4">CGMCC 4.7104</strain>
    </source>
</reference>